<evidence type="ECO:0000313" key="1">
    <source>
        <dbReference type="EMBL" id="KNY29948.1"/>
    </source>
</evidence>
<dbReference type="PANTHER" id="PTHR37822">
    <property type="entry name" value="SPORE PHOTOPRODUCT LYASE-RELATED"/>
    <property type="match status" value="1"/>
</dbReference>
<dbReference type="RefSeq" id="WP_036943596.1">
    <property type="nucleotide sequence ID" value="NZ_JQKC01000022.1"/>
</dbReference>
<dbReference type="EMBL" id="LGTC01000001">
    <property type="protein sequence ID" value="KNY29948.1"/>
    <property type="molecule type" value="Genomic_DNA"/>
</dbReference>
<dbReference type="GO" id="GO:1904047">
    <property type="term" value="F:S-adenosyl-L-methionine binding"/>
    <property type="evidence" value="ECO:0007669"/>
    <property type="project" value="TreeGrafter"/>
</dbReference>
<sequence length="278" mass="31353">MIYIVTALMLEASPIIDHYKLKRDMSVHPYPVFANKDISLIVSGIGKVKSAIAITFLRSTYSSTANHIIINVGFCGARIRKYPLGSLLLINKVTDLDTGKDYYPDVYAGYDLPKEPLACCSKPVTHDNSSYEDNFFDMESAGIMEASYKFFNTHQVAILKIVSDFLTPENLDKQVLRGYINNNIPILDRIINELKQLTLMVSSPNFEEEEKLISVISQNVRLSSAMKGILQTEVKKAKTKGLTAIEVLKKYLDNKANTKLEGKKIFVQIIEDIRQKTF</sequence>
<organism evidence="1 2">
    <name type="scientific">Pseudobacteroides cellulosolvens ATCC 35603 = DSM 2933</name>
    <dbReference type="NCBI Taxonomy" id="398512"/>
    <lineage>
        <taxon>Bacteria</taxon>
        <taxon>Bacillati</taxon>
        <taxon>Bacillota</taxon>
        <taxon>Clostridia</taxon>
        <taxon>Eubacteriales</taxon>
        <taxon>Oscillospiraceae</taxon>
        <taxon>Pseudobacteroides</taxon>
    </lineage>
</organism>
<dbReference type="eggNOG" id="COG0775">
    <property type="taxonomic scope" value="Bacteria"/>
</dbReference>
<dbReference type="AlphaFoldDB" id="A0A0L6JVT4"/>
<name>A0A0L6JVT4_9FIRM</name>
<comment type="caution">
    <text evidence="1">The sequence shown here is derived from an EMBL/GenBank/DDBJ whole genome shotgun (WGS) entry which is preliminary data.</text>
</comment>
<keyword evidence="2" id="KW-1185">Reference proteome</keyword>
<proteinExistence type="predicted"/>
<dbReference type="OrthoDB" id="21362at2"/>
<accession>A0A0L6JVT4</accession>
<dbReference type="PANTHER" id="PTHR37822:SF2">
    <property type="entry name" value="SPORE PHOTOPRODUCT LYASE"/>
    <property type="match status" value="1"/>
</dbReference>
<dbReference type="InterPro" id="IPR035994">
    <property type="entry name" value="Nucleoside_phosphorylase_sf"/>
</dbReference>
<gene>
    <name evidence="1" type="ORF">Bccel_5225</name>
</gene>
<dbReference type="STRING" id="398512.Bccel_5225"/>
<dbReference type="PATRIC" id="fig|398512.5.peg.5479"/>
<dbReference type="Gene3D" id="3.40.50.1580">
    <property type="entry name" value="Nucleoside phosphorylase domain"/>
    <property type="match status" value="1"/>
</dbReference>
<evidence type="ECO:0000313" key="2">
    <source>
        <dbReference type="Proteomes" id="UP000036923"/>
    </source>
</evidence>
<protein>
    <submittedName>
        <fullName evidence="1">Purine or other phosphorylase family 1</fullName>
    </submittedName>
</protein>
<dbReference type="SUPFAM" id="SSF53167">
    <property type="entry name" value="Purine and uridine phosphorylases"/>
    <property type="match status" value="1"/>
</dbReference>
<dbReference type="GO" id="GO:0042601">
    <property type="term" value="C:endospore-forming forespore"/>
    <property type="evidence" value="ECO:0007669"/>
    <property type="project" value="TreeGrafter"/>
</dbReference>
<dbReference type="GO" id="GO:0003913">
    <property type="term" value="F:DNA photolyase activity"/>
    <property type="evidence" value="ECO:0007669"/>
    <property type="project" value="TreeGrafter"/>
</dbReference>
<reference evidence="2" key="1">
    <citation type="submission" date="2015-07" db="EMBL/GenBank/DDBJ databases">
        <title>Near-Complete Genome Sequence of the Cellulolytic Bacterium Bacteroides (Pseudobacteroides) cellulosolvens ATCC 35603.</title>
        <authorList>
            <person name="Dassa B."/>
            <person name="Utturkar S.M."/>
            <person name="Klingeman D.M."/>
            <person name="Hurt R.A."/>
            <person name="Keller M."/>
            <person name="Xu J."/>
            <person name="Reddy Y.H.K."/>
            <person name="Borovok I."/>
            <person name="Grinberg I.R."/>
            <person name="Lamed R."/>
            <person name="Zhivin O."/>
            <person name="Bayer E.A."/>
            <person name="Brown S.D."/>
        </authorList>
    </citation>
    <scope>NUCLEOTIDE SEQUENCE [LARGE SCALE GENOMIC DNA]</scope>
    <source>
        <strain evidence="2">DSM 2933</strain>
    </source>
</reference>
<dbReference type="Proteomes" id="UP000036923">
    <property type="component" value="Unassembled WGS sequence"/>
</dbReference>
<dbReference type="GO" id="GO:0051539">
    <property type="term" value="F:4 iron, 4 sulfur cluster binding"/>
    <property type="evidence" value="ECO:0007669"/>
    <property type="project" value="TreeGrafter"/>
</dbReference>
<dbReference type="InterPro" id="IPR049539">
    <property type="entry name" value="SPL"/>
</dbReference>
<dbReference type="GO" id="GO:0009116">
    <property type="term" value="P:nucleoside metabolic process"/>
    <property type="evidence" value="ECO:0007669"/>
    <property type="project" value="InterPro"/>
</dbReference>